<keyword evidence="2" id="KW-1185">Reference proteome</keyword>
<dbReference type="AlphaFoldDB" id="A0A8J5J7D9"/>
<comment type="caution">
    <text evidence="1">The sequence shown here is derived from an EMBL/GenBank/DDBJ whole genome shotgun (WGS) entry which is preliminary data.</text>
</comment>
<protein>
    <submittedName>
        <fullName evidence="1">Uncharacterized protein</fullName>
    </submittedName>
</protein>
<gene>
    <name evidence="1" type="ORF">JG688_00000778</name>
</gene>
<evidence type="ECO:0000313" key="1">
    <source>
        <dbReference type="EMBL" id="KAG6976995.1"/>
    </source>
</evidence>
<sequence length="113" mass="12576">MRKHQLARTSCSRNRILRLEKRLAAAPHDYPIPVAGEISCLLNTNAVVLTSTVNYDMNTNSCKSAYVTTAVGNACSSALTYKDYVVVVEREIQCRTVLRCRGAVWYHDVLGGR</sequence>
<dbReference type="EMBL" id="JAENGY010000015">
    <property type="protein sequence ID" value="KAG6976995.1"/>
    <property type="molecule type" value="Genomic_DNA"/>
</dbReference>
<accession>A0A8J5J7D9</accession>
<proteinExistence type="predicted"/>
<evidence type="ECO:0000313" key="2">
    <source>
        <dbReference type="Proteomes" id="UP000709295"/>
    </source>
</evidence>
<reference evidence="1" key="1">
    <citation type="submission" date="2021-01" db="EMBL/GenBank/DDBJ databases">
        <title>Phytophthora aleatoria, a newly-described species from Pinus radiata is distinct from Phytophthora cactorum isolates based on comparative genomics.</title>
        <authorList>
            <person name="Mcdougal R."/>
            <person name="Panda P."/>
            <person name="Williams N."/>
            <person name="Studholme D.J."/>
        </authorList>
    </citation>
    <scope>NUCLEOTIDE SEQUENCE</scope>
    <source>
        <strain evidence="1">NZFS 4037</strain>
    </source>
</reference>
<organism evidence="1 2">
    <name type="scientific">Phytophthora aleatoria</name>
    <dbReference type="NCBI Taxonomy" id="2496075"/>
    <lineage>
        <taxon>Eukaryota</taxon>
        <taxon>Sar</taxon>
        <taxon>Stramenopiles</taxon>
        <taxon>Oomycota</taxon>
        <taxon>Peronosporomycetes</taxon>
        <taxon>Peronosporales</taxon>
        <taxon>Peronosporaceae</taxon>
        <taxon>Phytophthora</taxon>
    </lineage>
</organism>
<name>A0A8J5J7D9_9STRA</name>
<dbReference type="Proteomes" id="UP000709295">
    <property type="component" value="Unassembled WGS sequence"/>
</dbReference>